<dbReference type="PANTHER" id="PTHR32322">
    <property type="entry name" value="INNER MEMBRANE TRANSPORTER"/>
    <property type="match status" value="1"/>
</dbReference>
<feature type="transmembrane region" description="Helical" evidence="7">
    <location>
        <begin position="7"/>
        <end position="27"/>
    </location>
</feature>
<dbReference type="SUPFAM" id="SSF103481">
    <property type="entry name" value="Multidrug resistance efflux transporter EmrE"/>
    <property type="match status" value="2"/>
</dbReference>
<dbReference type="InterPro" id="IPR000620">
    <property type="entry name" value="EamA_dom"/>
</dbReference>
<dbReference type="Pfam" id="PF00892">
    <property type="entry name" value="EamA"/>
    <property type="match status" value="2"/>
</dbReference>
<dbReference type="OrthoDB" id="37139at2"/>
<feature type="domain" description="EamA" evidence="8">
    <location>
        <begin position="155"/>
        <end position="296"/>
    </location>
</feature>
<comment type="similarity">
    <text evidence="2">Belongs to the EamA transporter family.</text>
</comment>
<dbReference type="RefSeq" id="WP_090441798.1">
    <property type="nucleotide sequence ID" value="NZ_FOHU01000005.1"/>
</dbReference>
<feature type="transmembrane region" description="Helical" evidence="7">
    <location>
        <begin position="278"/>
        <end position="299"/>
    </location>
</feature>
<keyword evidence="4 7" id="KW-0812">Transmembrane</keyword>
<dbReference type="InterPro" id="IPR050638">
    <property type="entry name" value="AA-Vitamin_Transporters"/>
</dbReference>
<keyword evidence="5 7" id="KW-1133">Transmembrane helix</keyword>
<feature type="transmembrane region" description="Helical" evidence="7">
    <location>
        <begin position="72"/>
        <end position="93"/>
    </location>
</feature>
<reference evidence="9 10" key="1">
    <citation type="submission" date="2016-10" db="EMBL/GenBank/DDBJ databases">
        <authorList>
            <person name="de Groot N.N."/>
        </authorList>
    </citation>
    <scope>NUCLEOTIDE SEQUENCE [LARGE SCALE GENOMIC DNA]</scope>
    <source>
        <strain evidence="9 10">DSM 18979</strain>
    </source>
</reference>
<evidence type="ECO:0000259" key="8">
    <source>
        <dbReference type="Pfam" id="PF00892"/>
    </source>
</evidence>
<feature type="transmembrane region" description="Helical" evidence="7">
    <location>
        <begin position="153"/>
        <end position="173"/>
    </location>
</feature>
<evidence type="ECO:0000256" key="1">
    <source>
        <dbReference type="ARBA" id="ARBA00004651"/>
    </source>
</evidence>
<dbReference type="AlphaFoldDB" id="A0A1I0CAC1"/>
<evidence type="ECO:0000313" key="9">
    <source>
        <dbReference type="EMBL" id="SET16201.1"/>
    </source>
</evidence>
<evidence type="ECO:0000256" key="6">
    <source>
        <dbReference type="ARBA" id="ARBA00023136"/>
    </source>
</evidence>
<keyword evidence="10" id="KW-1185">Reference proteome</keyword>
<dbReference type="GO" id="GO:0005886">
    <property type="term" value="C:plasma membrane"/>
    <property type="evidence" value="ECO:0007669"/>
    <property type="project" value="UniProtKB-SubCell"/>
</dbReference>
<feature type="domain" description="EamA" evidence="8">
    <location>
        <begin position="10"/>
        <end position="141"/>
    </location>
</feature>
<organism evidence="9 10">
    <name type="scientific">Natronincola peptidivorans</name>
    <dbReference type="NCBI Taxonomy" id="426128"/>
    <lineage>
        <taxon>Bacteria</taxon>
        <taxon>Bacillati</taxon>
        <taxon>Bacillota</taxon>
        <taxon>Clostridia</taxon>
        <taxon>Peptostreptococcales</taxon>
        <taxon>Natronincolaceae</taxon>
        <taxon>Natronincola</taxon>
    </lineage>
</organism>
<comment type="subcellular location">
    <subcellularLocation>
        <location evidence="1">Cell membrane</location>
        <topology evidence="1">Multi-pass membrane protein</topology>
    </subcellularLocation>
</comment>
<keyword evidence="6 7" id="KW-0472">Membrane</keyword>
<feature type="transmembrane region" description="Helical" evidence="7">
    <location>
        <begin position="127"/>
        <end position="147"/>
    </location>
</feature>
<evidence type="ECO:0000256" key="2">
    <source>
        <dbReference type="ARBA" id="ARBA00007362"/>
    </source>
</evidence>
<dbReference type="STRING" id="426128.SAMN05660297_01551"/>
<dbReference type="Proteomes" id="UP000199568">
    <property type="component" value="Unassembled WGS sequence"/>
</dbReference>
<accession>A0A1I0CAC1</accession>
<evidence type="ECO:0000256" key="7">
    <source>
        <dbReference type="SAM" id="Phobius"/>
    </source>
</evidence>
<name>A0A1I0CAC1_9FIRM</name>
<gene>
    <name evidence="9" type="ORF">SAMN05660297_01551</name>
</gene>
<proteinExistence type="inferred from homology"/>
<feature type="transmembrane region" description="Helical" evidence="7">
    <location>
        <begin position="39"/>
        <end position="60"/>
    </location>
</feature>
<protein>
    <submittedName>
        <fullName evidence="9">Permease of the drug/metabolite transporter (DMT) superfamily</fullName>
    </submittedName>
</protein>
<keyword evidence="3" id="KW-1003">Cell membrane</keyword>
<feature type="transmembrane region" description="Helical" evidence="7">
    <location>
        <begin position="223"/>
        <end position="244"/>
    </location>
</feature>
<evidence type="ECO:0000256" key="3">
    <source>
        <dbReference type="ARBA" id="ARBA00022475"/>
    </source>
</evidence>
<feature type="transmembrane region" description="Helical" evidence="7">
    <location>
        <begin position="256"/>
        <end position="272"/>
    </location>
</feature>
<sequence>MEHENRYLPILAGIAVAIIFGFSFLFTKEALDIFAPFHLLSFRFAFAVILLVALQILGIIKINFAGKRLHVLLFLSLFQPVLYFVCETLGVNMTSASEAGMMIAVIPIVTTILAAIFLQERPTKMQTFFVLFSVLGVIFIIFMTGNIDLGESFAGMFVLLGAVFAAAAFNILSRKSSLYFNPVEITYVMMWIGFLTFTSIAVAQHIYQGNLVDYFVPLRNTKAIISVVYLGGLSSVTAFFMMNYMLSKIEATKSSVLANLVTIISIIAGVIFRNEPFYWFHGVGALMILLGVWGTNYFVKQDKYYELKFHAIKRS</sequence>
<dbReference type="InterPro" id="IPR037185">
    <property type="entry name" value="EmrE-like"/>
</dbReference>
<evidence type="ECO:0000313" key="10">
    <source>
        <dbReference type="Proteomes" id="UP000199568"/>
    </source>
</evidence>
<dbReference type="EMBL" id="FOHU01000005">
    <property type="protein sequence ID" value="SET16201.1"/>
    <property type="molecule type" value="Genomic_DNA"/>
</dbReference>
<feature type="transmembrane region" description="Helical" evidence="7">
    <location>
        <begin position="185"/>
        <end position="203"/>
    </location>
</feature>
<dbReference type="PANTHER" id="PTHR32322:SF18">
    <property type="entry name" value="S-ADENOSYLMETHIONINE_S-ADENOSYLHOMOCYSTEINE TRANSPORTER"/>
    <property type="match status" value="1"/>
</dbReference>
<evidence type="ECO:0000256" key="4">
    <source>
        <dbReference type="ARBA" id="ARBA00022692"/>
    </source>
</evidence>
<evidence type="ECO:0000256" key="5">
    <source>
        <dbReference type="ARBA" id="ARBA00022989"/>
    </source>
</evidence>
<feature type="transmembrane region" description="Helical" evidence="7">
    <location>
        <begin position="99"/>
        <end position="118"/>
    </location>
</feature>